<evidence type="ECO:0000256" key="2">
    <source>
        <dbReference type="SAM" id="Phobius"/>
    </source>
</evidence>
<protein>
    <recommendedName>
        <fullName evidence="5">DUF3105 domain-containing protein</fullName>
    </recommendedName>
</protein>
<sequence length="244" mass="25992">MATCRYNRKNPTESRDVTPPPEDARASDRPQKLTVKQQRAADREAKLAAFRQAQARQKRNRLIAIVTGSVAAVAIVGLLIGFVVTSATPKPDPSSIAIEGLQTYPGLTANHVTTRVDYPQNPPVGGDHAGAWLNCGVYEEPVPNENAVHALEHGAVWVSYDPAKLDSAGVDALRSKLPDNYIVVSPIDGLDSPIVASAWGAQVALDDPDDVRLGSFLDRFWRSNDAPEPGAACTGGINAPGRVA</sequence>
<name>A0A1T4YBD1_9MICO</name>
<keyword evidence="2" id="KW-0472">Membrane</keyword>
<feature type="compositionally biased region" description="Basic and acidic residues" evidence="1">
    <location>
        <begin position="10"/>
        <end position="31"/>
    </location>
</feature>
<feature type="region of interest" description="Disordered" evidence="1">
    <location>
        <begin position="1"/>
        <end position="40"/>
    </location>
</feature>
<accession>A0A1T4YBD1</accession>
<keyword evidence="2" id="KW-1133">Transmembrane helix</keyword>
<proteinExistence type="predicted"/>
<evidence type="ECO:0000256" key="1">
    <source>
        <dbReference type="SAM" id="MobiDB-lite"/>
    </source>
</evidence>
<organism evidence="3 4">
    <name type="scientific">Agreia bicolorata</name>
    <dbReference type="NCBI Taxonomy" id="110935"/>
    <lineage>
        <taxon>Bacteria</taxon>
        <taxon>Bacillati</taxon>
        <taxon>Actinomycetota</taxon>
        <taxon>Actinomycetes</taxon>
        <taxon>Micrococcales</taxon>
        <taxon>Microbacteriaceae</taxon>
        <taxon>Agreia</taxon>
    </lineage>
</organism>
<feature type="transmembrane region" description="Helical" evidence="2">
    <location>
        <begin position="62"/>
        <end position="84"/>
    </location>
</feature>
<reference evidence="4" key="1">
    <citation type="submission" date="2017-02" db="EMBL/GenBank/DDBJ databases">
        <authorList>
            <person name="Varghese N."/>
            <person name="Submissions S."/>
        </authorList>
    </citation>
    <scope>NUCLEOTIDE SEQUENCE [LARGE SCALE GENOMIC DNA]</scope>
    <source>
        <strain evidence="4">VKM Ac-2052</strain>
    </source>
</reference>
<dbReference type="Pfam" id="PF11303">
    <property type="entry name" value="DUF3105"/>
    <property type="match status" value="1"/>
</dbReference>
<dbReference type="InterPro" id="IPR021454">
    <property type="entry name" value="DUF3105"/>
</dbReference>
<dbReference type="EMBL" id="FUYG01000007">
    <property type="protein sequence ID" value="SKA99076.1"/>
    <property type="molecule type" value="Genomic_DNA"/>
</dbReference>
<evidence type="ECO:0008006" key="5">
    <source>
        <dbReference type="Google" id="ProtNLM"/>
    </source>
</evidence>
<evidence type="ECO:0000313" key="4">
    <source>
        <dbReference type="Proteomes" id="UP000189735"/>
    </source>
</evidence>
<gene>
    <name evidence="3" type="ORF">SAMN06295879_2664</name>
</gene>
<evidence type="ECO:0000313" key="3">
    <source>
        <dbReference type="EMBL" id="SKA99076.1"/>
    </source>
</evidence>
<dbReference type="Proteomes" id="UP000189735">
    <property type="component" value="Unassembled WGS sequence"/>
</dbReference>
<keyword evidence="2" id="KW-0812">Transmembrane</keyword>
<dbReference type="AlphaFoldDB" id="A0A1T4YBD1"/>